<dbReference type="Proteomes" id="UP000594621">
    <property type="component" value="Chromosome"/>
</dbReference>
<feature type="compositionally biased region" description="Low complexity" evidence="1">
    <location>
        <begin position="38"/>
        <end position="56"/>
    </location>
</feature>
<feature type="region of interest" description="Disordered" evidence="1">
    <location>
        <begin position="17"/>
        <end position="118"/>
    </location>
</feature>
<accession>A0A7S9H1K9</accession>
<keyword evidence="2" id="KW-0255">Endonuclease</keyword>
<evidence type="ECO:0000313" key="3">
    <source>
        <dbReference type="Proteomes" id="UP000594621"/>
    </source>
</evidence>
<dbReference type="InterPro" id="IPR032869">
    <property type="entry name" value="WHH_dom_containing"/>
</dbReference>
<name>A0A7S9H1K9_9BRAD</name>
<dbReference type="EMBL" id="CP061379">
    <property type="protein sequence ID" value="QPF93763.1"/>
    <property type="molecule type" value="Genomic_DNA"/>
</dbReference>
<evidence type="ECO:0000256" key="1">
    <source>
        <dbReference type="SAM" id="MobiDB-lite"/>
    </source>
</evidence>
<proteinExistence type="predicted"/>
<sequence length="331" mass="35122">MADYSLVPVEHQPDFENASLVPVDHDPFSADGVTQHVPAQTAQSQPAQSPLQQPATGVQRLYVGPAAKITQTSEEGESWDPESEANDTSTSNRPTQPTPPQDKPPPDLSHFTPLGELKPATFTPTQQIEHHAIDALLALGVPLHNAQELATRIGNLLSLTPLGVAGSALNLIDAKRRDDFPAGVEAAIGLIPGAKGVGRVAAGEVRALTSKVRLSPASWAAKKGYAGVGTTVNGGPTFAATKHLYPAVQGQRSVVKIKLTGSRRGDSNLANRQGGFTKTPPGYRWHHVDDFDPQSGEASLELIDKDAHDATFPHAGSVAQYAKHHGVQYKR</sequence>
<keyword evidence="3" id="KW-1185">Reference proteome</keyword>
<feature type="compositionally biased region" description="Pro residues" evidence="1">
    <location>
        <begin position="96"/>
        <end position="107"/>
    </location>
</feature>
<reference evidence="2 3" key="1">
    <citation type="submission" date="2020-09" db="EMBL/GenBank/DDBJ databases">
        <title>Complete genomes of bradyrhizobia occurring on native shrubby legumes in Australia.</title>
        <authorList>
            <person name="Lafay B."/>
        </authorList>
    </citation>
    <scope>NUCLEOTIDE SEQUENCE [LARGE SCALE GENOMIC DNA]</scope>
    <source>
        <strain evidence="2 3">BDV5040</strain>
    </source>
</reference>
<dbReference type="RefSeq" id="WP_195803270.1">
    <property type="nucleotide sequence ID" value="NZ_CP061379.1"/>
</dbReference>
<organism evidence="2 3">
    <name type="scientific">Bradyrhizobium commune</name>
    <dbReference type="NCBI Taxonomy" id="83627"/>
    <lineage>
        <taxon>Bacteria</taxon>
        <taxon>Pseudomonadati</taxon>
        <taxon>Pseudomonadota</taxon>
        <taxon>Alphaproteobacteria</taxon>
        <taxon>Hyphomicrobiales</taxon>
        <taxon>Nitrobacteraceae</taxon>
        <taxon>Bradyrhizobium</taxon>
    </lineage>
</organism>
<dbReference type="KEGG" id="bcou:IC761_11075"/>
<keyword evidence="2" id="KW-0540">Nuclease</keyword>
<dbReference type="Pfam" id="PF14414">
    <property type="entry name" value="WHH"/>
    <property type="match status" value="1"/>
</dbReference>
<dbReference type="GO" id="GO:0004519">
    <property type="term" value="F:endonuclease activity"/>
    <property type="evidence" value="ECO:0007669"/>
    <property type="project" value="UniProtKB-KW"/>
</dbReference>
<dbReference type="AlphaFoldDB" id="A0A7S9H1K9"/>
<keyword evidence="2" id="KW-0378">Hydrolase</keyword>
<gene>
    <name evidence="2" type="ORF">IC761_11075</name>
</gene>
<feature type="compositionally biased region" description="Acidic residues" evidence="1">
    <location>
        <begin position="74"/>
        <end position="85"/>
    </location>
</feature>
<evidence type="ECO:0000313" key="2">
    <source>
        <dbReference type="EMBL" id="QPF93763.1"/>
    </source>
</evidence>
<protein>
    <submittedName>
        <fullName evidence="2">HNH endonuclease</fullName>
    </submittedName>
</protein>